<dbReference type="PANTHER" id="PTHR12606">
    <property type="entry name" value="SENTRIN/SUMO-SPECIFIC PROTEASE"/>
    <property type="match status" value="1"/>
</dbReference>
<feature type="compositionally biased region" description="Basic residues" evidence="5">
    <location>
        <begin position="446"/>
        <end position="457"/>
    </location>
</feature>
<feature type="compositionally biased region" description="Basic and acidic residues" evidence="5">
    <location>
        <begin position="98"/>
        <end position="115"/>
    </location>
</feature>
<organism evidence="7 8">
    <name type="scientific">Ceraceosorus bombacis</name>
    <dbReference type="NCBI Taxonomy" id="401625"/>
    <lineage>
        <taxon>Eukaryota</taxon>
        <taxon>Fungi</taxon>
        <taxon>Dikarya</taxon>
        <taxon>Basidiomycota</taxon>
        <taxon>Ustilaginomycotina</taxon>
        <taxon>Exobasidiomycetes</taxon>
        <taxon>Ceraceosorales</taxon>
        <taxon>Ceraceosoraceae</taxon>
        <taxon>Ceraceosorus</taxon>
    </lineage>
</organism>
<feature type="region of interest" description="Disordered" evidence="5">
    <location>
        <begin position="388"/>
        <end position="652"/>
    </location>
</feature>
<evidence type="ECO:0000256" key="2">
    <source>
        <dbReference type="ARBA" id="ARBA00022670"/>
    </source>
</evidence>
<reference evidence="7 8" key="1">
    <citation type="submission" date="2014-09" db="EMBL/GenBank/DDBJ databases">
        <authorList>
            <person name="Magalhaes I.L.F."/>
            <person name="Oliveira U."/>
            <person name="Santos F.R."/>
            <person name="Vidigal T.H.D.A."/>
            <person name="Brescovit A.D."/>
            <person name="Santos A.J."/>
        </authorList>
    </citation>
    <scope>NUCLEOTIDE SEQUENCE [LARGE SCALE GENOMIC DNA]</scope>
</reference>
<dbReference type="STRING" id="401625.A0A0P1BFA9"/>
<dbReference type="EMBL" id="CCYA01000243">
    <property type="protein sequence ID" value="CEH14603.1"/>
    <property type="molecule type" value="Genomic_DNA"/>
</dbReference>
<feature type="region of interest" description="Disordered" evidence="5">
    <location>
        <begin position="179"/>
        <end position="371"/>
    </location>
</feature>
<protein>
    <submittedName>
        <fullName evidence="7">Protease, Ulp1 family</fullName>
    </submittedName>
</protein>
<feature type="compositionally biased region" description="Basic and acidic residues" evidence="5">
    <location>
        <begin position="572"/>
        <end position="596"/>
    </location>
</feature>
<dbReference type="GO" id="GO:0016926">
    <property type="term" value="P:protein desumoylation"/>
    <property type="evidence" value="ECO:0007669"/>
    <property type="project" value="TreeGrafter"/>
</dbReference>
<feature type="compositionally biased region" description="Polar residues" evidence="5">
    <location>
        <begin position="391"/>
        <end position="420"/>
    </location>
</feature>
<dbReference type="Gene3D" id="3.40.395.10">
    <property type="entry name" value="Adenoviral Proteinase, Chain A"/>
    <property type="match status" value="1"/>
</dbReference>
<feature type="compositionally biased region" description="Acidic residues" evidence="5">
    <location>
        <begin position="206"/>
        <end position="220"/>
    </location>
</feature>
<accession>A0A0P1BFA9</accession>
<keyword evidence="4" id="KW-0788">Thiol protease</keyword>
<keyword evidence="2 7" id="KW-0645">Protease</keyword>
<feature type="compositionally biased region" description="Low complexity" evidence="5">
    <location>
        <begin position="33"/>
        <end position="70"/>
    </location>
</feature>
<dbReference type="GO" id="GO:0005634">
    <property type="term" value="C:nucleus"/>
    <property type="evidence" value="ECO:0007669"/>
    <property type="project" value="TreeGrafter"/>
</dbReference>
<comment type="similarity">
    <text evidence="1">Belongs to the peptidase C48 family.</text>
</comment>
<sequence length="1353" mass="146986">MVKRRRKTSNLLDVESTVEGAATTAANSDYAQRNAGSSSALSLASSRLANTTSSAQDADSARQSDQSASQGNSGRLRRFTSRVSSVFSKFGSPRKRQRVDSLPEGREEYSGDDVNRLAAASRTSPKRILEMRSVAPSLATLGGASPSGSQTLPRPALRPAPSVREIAKLFKDDEAIAAEEKSVHFPSGLASNEQSAGNSPTTSREEEGELSYIDEQEIDEVERSLIGNAPEEEEESESGSEDVELDRHREADDDGSGDDEPLGDGTSEPEGSEAHHAGEEGADRDARDDDPATDDDGDVATHQEQLEGGLLTQEEVPSIEDPATLANGHREPSLDVVHAHPLNQKDNEELPDGEQADLAAGETGSAQTLGEHVLEAPGEIMEANAAKEAIASTSSRPSILTQDAPTPLASQAANESTSESPLRAASDSLSMPVPAKLVSALSPHTRSPRFNKMRSRVPQRSGSALASAAHAESGPASVTLTSGDASVSGDTTAVSATKSGAQAEIATESSGDVNGALSDSSEDQDRLATTGSKSPLYPDLSTQSNGHLEAHANGREAVGTSSALYPDLSADISDRVRPVEHEVEGEAEPSPHERGPSTHQIGAAGTGSREDEEEGEEDEEEDESILIPRLSSTTPIAQRVRRTGSLRSLSESASQTLANWAGRASQVASEAIADAVDAAGVPVAEGEESVILHARQNGKGDVEENELPSSDLLTGPAFDDTDTGRQILKSAEQHRAGASSSAESRSENEVEQPRSEDHQSSPSGHSDQENRFDPALLLSNTTAPAGGAIDLTGDTGDEVDLRLPLVRPGLPRKASLIPRPALTEIPPPLSHPRAPRKSAGHIPQGPPARLHSSGAHSMGRSPSVLSDARESSLVPSGSAIASIQRLGGTSLRPSPSPLASSIRGSRIPRRVGGYKSRKKDPIGMKEHLVLQAERNRQLRRRHIKRLTDQIQRKTNYTQEQVQERLDYQFRTDHAADVEKRGRAFAEAVPPEERVLRLLQADLDRLTRAQRSKLQPSRSEQKTLNRLVLEEKLREKRLRGILGRQPMPDRLDEEQEREVRHILADSTFEKQISGAIVNNRNLQRLKPGQWLDDESINFYAVLINNRSNDMRELRAAGRAAQKNLALEGSRADLGTRKALEGERKRAKKAQGYWDVHAFQTHMFVKIQREGHAGVKRWTKKVDVFSKDRIIFPVNRSNSHWVTAAINLRQRRFEFYDSMTGGWAHDAAHALMAWLEAEWLAKKASSFDGRTLDTSGWYVYDCPTNPQQENGSDCGVFTVLMMEHLSRRDPWLPFPDPPALDLVQMLDASQQEAAFGRDASLDEDLREMEWNFAQSNVPYYRRRMIWELGNATLLE</sequence>
<feature type="region of interest" description="Disordered" evidence="5">
    <location>
        <begin position="695"/>
        <end position="771"/>
    </location>
</feature>
<dbReference type="Pfam" id="PF02902">
    <property type="entry name" value="Peptidase_C48"/>
    <property type="match status" value="1"/>
</dbReference>
<evidence type="ECO:0000256" key="1">
    <source>
        <dbReference type="ARBA" id="ARBA00005234"/>
    </source>
</evidence>
<dbReference type="InterPro" id="IPR003653">
    <property type="entry name" value="Peptidase_C48_C"/>
</dbReference>
<feature type="compositionally biased region" description="Low complexity" evidence="5">
    <location>
        <begin position="890"/>
        <end position="901"/>
    </location>
</feature>
<evidence type="ECO:0000259" key="6">
    <source>
        <dbReference type="PROSITE" id="PS50600"/>
    </source>
</evidence>
<name>A0A0P1BFA9_9BASI</name>
<feature type="compositionally biased region" description="Low complexity" evidence="5">
    <location>
        <begin position="306"/>
        <end position="315"/>
    </location>
</feature>
<dbReference type="OrthoDB" id="1939479at2759"/>
<dbReference type="InterPro" id="IPR038765">
    <property type="entry name" value="Papain-like_cys_pep_sf"/>
</dbReference>
<evidence type="ECO:0000256" key="3">
    <source>
        <dbReference type="ARBA" id="ARBA00022801"/>
    </source>
</evidence>
<feature type="region of interest" description="Disordered" evidence="5">
    <location>
        <begin position="1"/>
        <end position="121"/>
    </location>
</feature>
<dbReference type="GO" id="GO:0016929">
    <property type="term" value="F:deSUMOylase activity"/>
    <property type="evidence" value="ECO:0007669"/>
    <property type="project" value="TreeGrafter"/>
</dbReference>
<proteinExistence type="inferred from homology"/>
<dbReference type="SUPFAM" id="SSF54001">
    <property type="entry name" value="Cysteine proteinases"/>
    <property type="match status" value="1"/>
</dbReference>
<dbReference type="GO" id="GO:0006508">
    <property type="term" value="P:proteolysis"/>
    <property type="evidence" value="ECO:0007669"/>
    <property type="project" value="UniProtKB-KW"/>
</dbReference>
<feature type="region of interest" description="Disordered" evidence="5">
    <location>
        <begin position="885"/>
        <end position="904"/>
    </location>
</feature>
<dbReference type="PROSITE" id="PS50600">
    <property type="entry name" value="ULP_PROTEASE"/>
    <property type="match status" value="1"/>
</dbReference>
<dbReference type="PANTHER" id="PTHR12606:SF141">
    <property type="entry name" value="GH15225P-RELATED"/>
    <property type="match status" value="1"/>
</dbReference>
<evidence type="ECO:0000313" key="8">
    <source>
        <dbReference type="Proteomes" id="UP000054845"/>
    </source>
</evidence>
<keyword evidence="3" id="KW-0378">Hydrolase</keyword>
<feature type="compositionally biased region" description="Acidic residues" evidence="5">
    <location>
        <begin position="610"/>
        <end position="624"/>
    </location>
</feature>
<feature type="compositionally biased region" description="Acidic residues" evidence="5">
    <location>
        <begin position="230"/>
        <end position="244"/>
    </location>
</feature>
<feature type="compositionally biased region" description="Polar residues" evidence="5">
    <location>
        <begin position="476"/>
        <end position="500"/>
    </location>
</feature>
<evidence type="ECO:0000256" key="5">
    <source>
        <dbReference type="SAM" id="MobiDB-lite"/>
    </source>
</evidence>
<dbReference type="Proteomes" id="UP000054845">
    <property type="component" value="Unassembled WGS sequence"/>
</dbReference>
<feature type="compositionally biased region" description="Acidic residues" evidence="5">
    <location>
        <begin position="252"/>
        <end position="262"/>
    </location>
</feature>
<keyword evidence="8" id="KW-1185">Reference proteome</keyword>
<feature type="region of interest" description="Disordered" evidence="5">
    <location>
        <begin position="821"/>
        <end position="871"/>
    </location>
</feature>
<feature type="compositionally biased region" description="Basic and acidic residues" evidence="5">
    <location>
        <begin position="272"/>
        <end position="290"/>
    </location>
</feature>
<evidence type="ECO:0000256" key="4">
    <source>
        <dbReference type="ARBA" id="ARBA00022807"/>
    </source>
</evidence>
<feature type="domain" description="Ubiquitin-like protease family profile" evidence="6">
    <location>
        <begin position="1074"/>
        <end position="1283"/>
    </location>
</feature>
<evidence type="ECO:0000313" key="7">
    <source>
        <dbReference type="EMBL" id="CEH14603.1"/>
    </source>
</evidence>
<feature type="compositionally biased region" description="Polar residues" evidence="5">
    <location>
        <begin position="189"/>
        <end position="202"/>
    </location>
</feature>
<feature type="region of interest" description="Disordered" evidence="5">
    <location>
        <begin position="139"/>
        <end position="160"/>
    </location>
</feature>
<feature type="compositionally biased region" description="Basic and acidic residues" evidence="5">
    <location>
        <begin position="744"/>
        <end position="759"/>
    </location>
</feature>